<dbReference type="InterPro" id="IPR024741">
    <property type="entry name" value="Condensin2_G2"/>
</dbReference>
<dbReference type="eggNOG" id="KOG1949">
    <property type="taxonomic scope" value="Eukaryota"/>
</dbReference>
<dbReference type="Proteomes" id="UP000019132">
    <property type="component" value="Unassembled WGS sequence"/>
</dbReference>
<dbReference type="OMA" id="WEQLPFL"/>
<feature type="region of interest" description="Disordered" evidence="1">
    <location>
        <begin position="590"/>
        <end position="609"/>
    </location>
</feature>
<reference evidence="2" key="3">
    <citation type="submission" date="2015-02" db="UniProtKB">
        <authorList>
            <consortium name="EnsemblProtists"/>
        </authorList>
    </citation>
    <scope>IDENTIFICATION</scope>
    <source>
        <strain evidence="2">DAOM BR144</strain>
    </source>
</reference>
<dbReference type="VEuPathDB" id="FungiDB:PYU1_G008538"/>
<accession>K3WUA7</accession>
<evidence type="ECO:0000313" key="2">
    <source>
        <dbReference type="EnsemblProtists" id="PYU1_T008554"/>
    </source>
</evidence>
<dbReference type="HOGENOM" id="CLU_009248_0_0_1"/>
<organism evidence="2 3">
    <name type="scientific">Globisporangium ultimum (strain ATCC 200006 / CBS 805.95 / DAOM BR144)</name>
    <name type="common">Pythium ultimum</name>
    <dbReference type="NCBI Taxonomy" id="431595"/>
    <lineage>
        <taxon>Eukaryota</taxon>
        <taxon>Sar</taxon>
        <taxon>Stramenopiles</taxon>
        <taxon>Oomycota</taxon>
        <taxon>Peronosporomycetes</taxon>
        <taxon>Pythiales</taxon>
        <taxon>Pythiaceae</taxon>
        <taxon>Globisporangium</taxon>
    </lineage>
</organism>
<sequence>MVATVSEAIASFHAGDTQPLTRLMELRQQQLRKGHLFKKKDASATNLAVDLDDQVRELPSETLDKFYPQAIELSGTVDDDLEHLERLEAVAQFVTMLVDTKDAAISPAKVFMIAQNLHGQLLRLRGDPDKVLSVQDSIAMLCESCWKQNFHGMAHALVTQLLPYLIVRSYECPASGAFNSRKHPVRRLFAIKDALELLDFEDESSGLLRDILLRCYIQPNLFRSPDAIPFLSFLFELHMPFVSDINQTIRNQIPNQRRSILKKYGSIYFKAWVGSSGESREKIEEDCIQRYIHDAVHAGSISMFTATRSVLQIFFENKRHTGVDEMLYRICSPILWRGVKAANDSVRRQAAVLLFDNFPLRDPQFNNEQMDLTLQKQFDAFEELLGDSHPAVRIAAIQGVSKVLSVYWELLPAETIRCFISKLVVDLVNDASSSSVRAAVFEGVQFILDNHNSHSILKPLLPMLAPLINDRNERVRAEFAALLVRIKSIRNLHFYDVVSVNDLLDRMVLDKDCPVVRKQLVSLFLNSYFPQSVGGSSQVARCLALVKKNPEAALAFYGSVAEHASVGSVCKLAALLLRCSLNFVSKRLKEPKGQGDDGDEEDEEDDDEEGFSIVGQVVVLEVISSLLSSVHEKVMTDPRYAECKSFVAEQLSVQSIEALLLAYSEDRPFDQEALSSVWKIVGYLGELSEDTLLERLVENMMTMDESSSKKLLESLVNCLSQWDQLPFLVSKLVRFLHHWKENEYVVMEDKKKKKAATKGSESSAFKLNPIVVLGAAEYIVQSPSVNCPKELIDQLFAALQECVAPILEMGSEEFVELYKANSFRVMRLLEVFAKFTLMTEGARVADRTSVLMEKSTKHFSSKDELKVLQPSAFFTPPESLALLSTWVTRLLLEFRNAAHDENMANLTKKRRRGKNGENEEELSPQQQLLVRWRNLFSLVSLLNAECVEFAFQNENISEEGIAAGFVANCVDDLVEALDDAKYFERVLFYQSCQLLFQLNGIKAKKEKKTKKASSARILPSLVSWTSKLHEALEKAHEKDSDKSEDLWAAISPSIKATEVPVA</sequence>
<dbReference type="EMBL" id="GL376613">
    <property type="status" value="NOT_ANNOTATED_CDS"/>
    <property type="molecule type" value="Genomic_DNA"/>
</dbReference>
<keyword evidence="3" id="KW-1185">Reference proteome</keyword>
<dbReference type="Gene3D" id="1.25.10.10">
    <property type="entry name" value="Leucine-rich Repeat Variant"/>
    <property type="match status" value="1"/>
</dbReference>
<dbReference type="PANTHER" id="PTHR16199:SF4">
    <property type="entry name" value="CONDENSIN-2 COMPLEX SUBUNIT G2"/>
    <property type="match status" value="1"/>
</dbReference>
<dbReference type="STRING" id="431595.K3WUA7"/>
<protein>
    <submittedName>
        <fullName evidence="2">Uncharacterized protein</fullName>
    </submittedName>
</protein>
<dbReference type="PANTHER" id="PTHR16199">
    <property type="entry name" value="CONDENSIN-2 COMPLEX SUBUNIT G2"/>
    <property type="match status" value="1"/>
</dbReference>
<reference evidence="3" key="2">
    <citation type="submission" date="2010-04" db="EMBL/GenBank/DDBJ databases">
        <authorList>
            <person name="Buell R."/>
            <person name="Hamilton J."/>
            <person name="Hostetler J."/>
        </authorList>
    </citation>
    <scope>NUCLEOTIDE SEQUENCE [LARGE SCALE GENOMIC DNA]</scope>
    <source>
        <strain evidence="3">DAOM:BR144</strain>
    </source>
</reference>
<dbReference type="InterPro" id="IPR011989">
    <property type="entry name" value="ARM-like"/>
</dbReference>
<dbReference type="InParanoid" id="K3WUA7"/>
<dbReference type="GO" id="GO:0000070">
    <property type="term" value="P:mitotic sister chromatid segregation"/>
    <property type="evidence" value="ECO:0007669"/>
    <property type="project" value="TreeGrafter"/>
</dbReference>
<dbReference type="GO" id="GO:0000796">
    <property type="term" value="C:condensin complex"/>
    <property type="evidence" value="ECO:0007669"/>
    <property type="project" value="TreeGrafter"/>
</dbReference>
<evidence type="ECO:0000313" key="3">
    <source>
        <dbReference type="Proteomes" id="UP000019132"/>
    </source>
</evidence>
<proteinExistence type="predicted"/>
<name>K3WUA7_GLOUD</name>
<dbReference type="Pfam" id="PF12422">
    <property type="entry name" value="Condensin2nSMC"/>
    <property type="match status" value="1"/>
</dbReference>
<reference evidence="3" key="1">
    <citation type="journal article" date="2010" name="Genome Biol.">
        <title>Genome sequence of the necrotrophic plant pathogen Pythium ultimum reveals original pathogenicity mechanisms and effector repertoire.</title>
        <authorList>
            <person name="Levesque C.A."/>
            <person name="Brouwer H."/>
            <person name="Cano L."/>
            <person name="Hamilton J.P."/>
            <person name="Holt C."/>
            <person name="Huitema E."/>
            <person name="Raffaele S."/>
            <person name="Robideau G.P."/>
            <person name="Thines M."/>
            <person name="Win J."/>
            <person name="Zerillo M.M."/>
            <person name="Beakes G.W."/>
            <person name="Boore J.L."/>
            <person name="Busam D."/>
            <person name="Dumas B."/>
            <person name="Ferriera S."/>
            <person name="Fuerstenberg S.I."/>
            <person name="Gachon C.M."/>
            <person name="Gaulin E."/>
            <person name="Govers F."/>
            <person name="Grenville-Briggs L."/>
            <person name="Horner N."/>
            <person name="Hostetler J."/>
            <person name="Jiang R.H."/>
            <person name="Johnson J."/>
            <person name="Krajaejun T."/>
            <person name="Lin H."/>
            <person name="Meijer H.J."/>
            <person name="Moore B."/>
            <person name="Morris P."/>
            <person name="Phuntmart V."/>
            <person name="Puiu D."/>
            <person name="Shetty J."/>
            <person name="Stajich J.E."/>
            <person name="Tripathy S."/>
            <person name="Wawra S."/>
            <person name="van West P."/>
            <person name="Whitty B.R."/>
            <person name="Coutinho P.M."/>
            <person name="Henrissat B."/>
            <person name="Martin F."/>
            <person name="Thomas P.D."/>
            <person name="Tyler B.M."/>
            <person name="De Vries R.P."/>
            <person name="Kamoun S."/>
            <person name="Yandell M."/>
            <person name="Tisserat N."/>
            <person name="Buell C.R."/>
        </authorList>
    </citation>
    <scope>NUCLEOTIDE SEQUENCE</scope>
    <source>
        <strain evidence="3">DAOM:BR144</strain>
    </source>
</reference>
<evidence type="ECO:0000256" key="1">
    <source>
        <dbReference type="SAM" id="MobiDB-lite"/>
    </source>
</evidence>
<feature type="compositionally biased region" description="Acidic residues" evidence="1">
    <location>
        <begin position="596"/>
        <end position="609"/>
    </location>
</feature>
<dbReference type="SUPFAM" id="SSF48371">
    <property type="entry name" value="ARM repeat"/>
    <property type="match status" value="1"/>
</dbReference>
<dbReference type="InterPro" id="IPR016024">
    <property type="entry name" value="ARM-type_fold"/>
</dbReference>
<dbReference type="EnsemblProtists" id="PYU1_T008554">
    <property type="protein sequence ID" value="PYU1_T008554"/>
    <property type="gene ID" value="PYU1_G008538"/>
</dbReference>
<dbReference type="GO" id="GO:0005634">
    <property type="term" value="C:nucleus"/>
    <property type="evidence" value="ECO:0007669"/>
    <property type="project" value="InterPro"/>
</dbReference>
<dbReference type="AlphaFoldDB" id="K3WUA7"/>